<evidence type="ECO:0000256" key="5">
    <source>
        <dbReference type="ARBA" id="ARBA00023242"/>
    </source>
</evidence>
<comment type="similarity">
    <text evidence="6">Belongs to the NFYA/HAP2 subunit family.</text>
</comment>
<feature type="compositionally biased region" description="Polar residues" evidence="7">
    <location>
        <begin position="290"/>
        <end position="299"/>
    </location>
</feature>
<evidence type="ECO:0000313" key="8">
    <source>
        <dbReference type="EMBL" id="GHJ84610.1"/>
    </source>
</evidence>
<keyword evidence="3 6" id="KW-0238">DNA-binding</keyword>
<evidence type="ECO:0000256" key="7">
    <source>
        <dbReference type="SAM" id="MobiDB-lite"/>
    </source>
</evidence>
<feature type="region of interest" description="Disordered" evidence="7">
    <location>
        <begin position="342"/>
        <end position="435"/>
    </location>
</feature>
<gene>
    <name evidence="8" type="ORF">NliqN6_1012</name>
</gene>
<keyword evidence="2 6" id="KW-0805">Transcription regulation</keyword>
<dbReference type="GO" id="GO:0003677">
    <property type="term" value="F:DNA binding"/>
    <property type="evidence" value="ECO:0007669"/>
    <property type="project" value="UniProtKB-KW"/>
</dbReference>
<feature type="compositionally biased region" description="Polar residues" evidence="7">
    <location>
        <begin position="152"/>
        <end position="168"/>
    </location>
</feature>
<dbReference type="PRINTS" id="PR00616">
    <property type="entry name" value="CCAATSUBUNTB"/>
</dbReference>
<dbReference type="AlphaFoldDB" id="A0A8H3YCR2"/>
<feature type="region of interest" description="Disordered" evidence="7">
    <location>
        <begin position="65"/>
        <end position="92"/>
    </location>
</feature>
<dbReference type="Pfam" id="PF02045">
    <property type="entry name" value="CBFB_NFYA"/>
    <property type="match status" value="1"/>
</dbReference>
<feature type="compositionally biased region" description="Low complexity" evidence="7">
    <location>
        <begin position="477"/>
        <end position="492"/>
    </location>
</feature>
<evidence type="ECO:0000256" key="4">
    <source>
        <dbReference type="ARBA" id="ARBA00023163"/>
    </source>
</evidence>
<accession>A0A8H3YCR2</accession>
<evidence type="ECO:0000256" key="3">
    <source>
        <dbReference type="ARBA" id="ARBA00023125"/>
    </source>
</evidence>
<comment type="subcellular location">
    <subcellularLocation>
        <location evidence="1 6">Nucleus</location>
    </subcellularLocation>
</comment>
<dbReference type="InterPro" id="IPR001289">
    <property type="entry name" value="NFYA"/>
</dbReference>
<evidence type="ECO:0000256" key="2">
    <source>
        <dbReference type="ARBA" id="ARBA00023015"/>
    </source>
</evidence>
<feature type="compositionally biased region" description="Basic residues" evidence="7">
    <location>
        <begin position="372"/>
        <end position="381"/>
    </location>
</feature>
<dbReference type="OrthoDB" id="1097733at2759"/>
<keyword evidence="9" id="KW-1185">Reference proteome</keyword>
<evidence type="ECO:0000313" key="9">
    <source>
        <dbReference type="Proteomes" id="UP000620104"/>
    </source>
</evidence>
<comment type="function">
    <text evidence="6">Component of the sequence-specific heterotrimeric transcription factor (NF-Y) which specifically recognizes a 5'-CCAAT-3' box motif found in the promoters of its target genes.</text>
</comment>
<protein>
    <recommendedName>
        <fullName evidence="6">Transcriptional activator HAP2</fullName>
    </recommendedName>
</protein>
<comment type="subunit">
    <text evidence="6">Heterotrimer.</text>
</comment>
<feature type="region of interest" description="Disordered" evidence="7">
    <location>
        <begin position="147"/>
        <end position="208"/>
    </location>
</feature>
<keyword evidence="5 6" id="KW-0539">Nucleus</keyword>
<evidence type="ECO:0000256" key="6">
    <source>
        <dbReference type="RuleBase" id="RU367155"/>
    </source>
</evidence>
<feature type="compositionally biased region" description="Polar residues" evidence="7">
    <location>
        <begin position="392"/>
        <end position="429"/>
    </location>
</feature>
<dbReference type="PROSITE" id="PS51152">
    <property type="entry name" value="NFYA_HAP2_2"/>
    <property type="match status" value="1"/>
</dbReference>
<dbReference type="GO" id="GO:0005634">
    <property type="term" value="C:nucleus"/>
    <property type="evidence" value="ECO:0007669"/>
    <property type="project" value="UniProtKB-SubCell"/>
</dbReference>
<reference evidence="8" key="1">
    <citation type="submission" date="2020-07" db="EMBL/GenBank/DDBJ databases">
        <title>Draft Genome Sequence of a Deep-Sea Yeast, Naganishia (Cryptococcus) liquefaciens strain N6.</title>
        <authorList>
            <person name="Han Y.W."/>
            <person name="Kajitani R."/>
            <person name="Morimoto H."/>
            <person name="Parhat M."/>
            <person name="Tsubouchi H."/>
            <person name="Bakenova O."/>
            <person name="Ogata M."/>
            <person name="Argunhan B."/>
            <person name="Aoki R."/>
            <person name="Kajiwara S."/>
            <person name="Itoh T."/>
            <person name="Iwasaki H."/>
        </authorList>
    </citation>
    <scope>NUCLEOTIDE SEQUENCE</scope>
    <source>
        <strain evidence="8">N6</strain>
    </source>
</reference>
<evidence type="ECO:0000256" key="1">
    <source>
        <dbReference type="ARBA" id="ARBA00004123"/>
    </source>
</evidence>
<dbReference type="PANTHER" id="PTHR12632">
    <property type="entry name" value="TRANSCRIPTION FACTOR NF-Y ALPHA-RELATED"/>
    <property type="match status" value="1"/>
</dbReference>
<proteinExistence type="inferred from homology"/>
<sequence>MQSSVSRSPSIGAAGSYYVNPSAAFGSLFGASGPSVSSAGVMLGPAIAHQLPSQTRAAHGLKHDNVMDASSPSQENAAAAAAASGFSPFPVTEEEDHFDDYVQGDAGYEEDSSPAIAHAVPDLGADAGPNGQGDTVGQMMAAAAAAGSSAATTRPQTASTTADGNHSLVQIERRDRQRMSASPSPLGSYSSGHSHRRYHNGGGGVAAMIANPRSDERHSASVSSSTASPTSASISASASAVVAAAEQILNPASYEGMNTRSYGLTILADGSNGSRAFMNPLTGTAREPHSSGSGAATPNSGVPGTYGGGGGGAGAGGVSMGNVGASSMSMYAQYARNNLAGMDERGGSIDPGSLRSSPFHLPPSQLHASGATHHHHPHMHHQAGAYARGSHGTPQPHGNGTANGYPQMPSGSASLAFQGSYGQTDSPNLRTHPFPAAKMPTAFVDDTDLDLDEDIMPTEDQPVNAQSFPYGDPTLMPSPSASSSSDSGSADGHQPSPDGDLPLMEIGLDGLQQDDDADEEPLYVNAKQYHRILKRRAARARLEELNQLIRQRKPYLHESRHKHACRRPRGPGGRFLTAPEIAALKAQQEAQAAAAAETGEAVVKVELEDVRGEAPGADTDAGETG</sequence>
<dbReference type="GO" id="GO:0003700">
    <property type="term" value="F:DNA-binding transcription factor activity"/>
    <property type="evidence" value="ECO:0007669"/>
    <property type="project" value="UniProtKB-UniRule"/>
</dbReference>
<comment type="caution">
    <text evidence="8">The sequence shown here is derived from an EMBL/GenBank/DDBJ whole genome shotgun (WGS) entry which is preliminary data.</text>
</comment>
<feature type="compositionally biased region" description="Low complexity" evidence="7">
    <location>
        <begin position="180"/>
        <end position="192"/>
    </location>
</feature>
<feature type="region of interest" description="Disordered" evidence="7">
    <location>
        <begin position="282"/>
        <end position="303"/>
    </location>
</feature>
<keyword evidence="4 6" id="KW-0804">Transcription</keyword>
<dbReference type="SMART" id="SM00521">
    <property type="entry name" value="CBF"/>
    <property type="match status" value="1"/>
</dbReference>
<dbReference type="EMBL" id="BLZA01000009">
    <property type="protein sequence ID" value="GHJ84610.1"/>
    <property type="molecule type" value="Genomic_DNA"/>
</dbReference>
<organism evidence="8 9">
    <name type="scientific">Naganishia liquefaciens</name>
    <dbReference type="NCBI Taxonomy" id="104408"/>
    <lineage>
        <taxon>Eukaryota</taxon>
        <taxon>Fungi</taxon>
        <taxon>Dikarya</taxon>
        <taxon>Basidiomycota</taxon>
        <taxon>Agaricomycotina</taxon>
        <taxon>Tremellomycetes</taxon>
        <taxon>Filobasidiales</taxon>
        <taxon>Filobasidiaceae</taxon>
        <taxon>Naganishia</taxon>
    </lineage>
</organism>
<name>A0A8H3YCR2_9TREE</name>
<feature type="region of interest" description="Disordered" evidence="7">
    <location>
        <begin position="453"/>
        <end position="506"/>
    </location>
</feature>
<dbReference type="Proteomes" id="UP000620104">
    <property type="component" value="Unassembled WGS sequence"/>
</dbReference>
<dbReference type="Gene3D" id="6.10.250.2430">
    <property type="match status" value="1"/>
</dbReference>